<gene>
    <name evidence="1" type="ORF">MRB53_032249</name>
</gene>
<organism evidence="1 2">
    <name type="scientific">Persea americana</name>
    <name type="common">Avocado</name>
    <dbReference type="NCBI Taxonomy" id="3435"/>
    <lineage>
        <taxon>Eukaryota</taxon>
        <taxon>Viridiplantae</taxon>
        <taxon>Streptophyta</taxon>
        <taxon>Embryophyta</taxon>
        <taxon>Tracheophyta</taxon>
        <taxon>Spermatophyta</taxon>
        <taxon>Magnoliopsida</taxon>
        <taxon>Magnoliidae</taxon>
        <taxon>Laurales</taxon>
        <taxon>Lauraceae</taxon>
        <taxon>Persea</taxon>
    </lineage>
</organism>
<proteinExistence type="predicted"/>
<sequence>MAVAGAGAGLSCVLQNLRSVFQWFGEEVKKTSLGLDELERRFGEKEKQTSRARPGFGEKEKRTSRARPGFGEKGKQTSLVLDELVRLESKEKQTSRSQPFLPHLPRRLVFDMKELESILSEIAAVLQDAERRQLSEIAVRDWLRKLKDAVYDAEDAVDKIVAGALPVKTNNRYNATERTLIYSHFMMEGLMIRFRPITNEMNRFHFKEGFVETQPPISMTRQTSSWSYAIESELYARDCEKQKLIDPLINFENKEEVPSVLPVVGVGMGMGGMGKSTLARLVFHDERIIAHFDLRMWVSVTEADSNVPSLVKKILESAVGAYVYHPSSSSSDLVLQTQLQEKLHGKRYLLVLDGVRNEERYKWNRLKACLKCGAMGSRILVTTRSDTVASITGTLPRHDLGRLSEEQSWSLFQKLAKPLPDFLSIGKEMVDRCGGDALAVKTLGGLMFTKTTKEEWESVRSSDFWKPQDNDGGILPALKVSYDHLTSSLKQCFVYCAVFPKGCEIDKNKLIKQWIAHGFIHSDGKNELLEEEGECCFNDLLQRSLFQVKMEGNGIDAKLYKMHDLIHDFLRYVAGNEYFIDESSLEFNPTATRHLVLQNRKWFGQPKNFYTLNNCSTIRSMFLCFPARIEVCLSLGCLRVLDLSFAQIKSLPDSIDELKHLRYLDVSSKWLTELPETMSNLNCLQTLICLGGPLQTLPKEMRRMISLRHIEFDVAKYFLLPSGIGELTCLRTLPKFAVGEGSGCGIEELKCLNQLSGDIRIEGLDNICDGVFAREANLKGKQHLNSLELSWTSVEAVAGTKRKRNEIQTNARKTKAEEVIENLEPHSNLKKLVVEDYPGLSFPSWMMVLSNLVDIRLSHCNGCEHLPPLGQLCFLESLKVEKMSAVKYIVEFDGSHNYKGIFPSLRELYLCDMPNLEGWSSLEEDGHGDDQGIERDGQLIHHHLRHLTIYNCPNMIQLPQLHLLTALECLKMNGVGCARIKLPLSQPLKEVALSNMCNLERCSVQEANGKDNNDQASFRSLHTLSICNCPQLICLPWLCLPALEYLMMSRVGCEKIEFCTSSSLKSVSLDNMPDLEQWSPQKANDDEQAIFPRLKLEVQACPRMVRLPNFLSLVKEMRVYHTNELLLKSVANFTALTFLSIKGISEIMYLPKELGPNHASLRILEISDCPKLLSLSYQLKNLSALKELTIEGCSDLVLSLSDELQEQQQCPPLSTLEVLKIVNSCEKQASLPGDGIVLTSLRELNICSCGSLESLSSDGLQNLTTLTIFDCPRVWSSPEWLMKLRSLSNLTASRCPDMLNLPVSIGNLTSLSKLWIEDWPDLRSLPKSLGNLKLLKTITIANCPRITCFPEGMRHLKNLQEFSIDRCPNLKRLLCGNGRLGEDWPNVARVPNISIDGLNIRDYLSREESSGESEE</sequence>
<evidence type="ECO:0000313" key="1">
    <source>
        <dbReference type="EMBL" id="KAJ8623719.1"/>
    </source>
</evidence>
<dbReference type="EMBL" id="CM056819">
    <property type="protein sequence ID" value="KAJ8623719.1"/>
    <property type="molecule type" value="Genomic_DNA"/>
</dbReference>
<comment type="caution">
    <text evidence="1">The sequence shown here is derived from an EMBL/GenBank/DDBJ whole genome shotgun (WGS) entry which is preliminary data.</text>
</comment>
<reference evidence="1 2" key="1">
    <citation type="journal article" date="2022" name="Hortic Res">
        <title>A haplotype resolved chromosomal level avocado genome allows analysis of novel avocado genes.</title>
        <authorList>
            <person name="Nath O."/>
            <person name="Fletcher S.J."/>
            <person name="Hayward A."/>
            <person name="Shaw L.M."/>
            <person name="Masouleh A.K."/>
            <person name="Furtado A."/>
            <person name="Henry R.J."/>
            <person name="Mitter N."/>
        </authorList>
    </citation>
    <scope>NUCLEOTIDE SEQUENCE [LARGE SCALE GENOMIC DNA]</scope>
    <source>
        <strain evidence="2">cv. Hass</strain>
    </source>
</reference>
<protein>
    <submittedName>
        <fullName evidence="1">Uncharacterized protein</fullName>
    </submittedName>
</protein>
<keyword evidence="2" id="KW-1185">Reference proteome</keyword>
<accession>A0ACC2KRB3</accession>
<dbReference type="Proteomes" id="UP001234297">
    <property type="component" value="Chromosome 11"/>
</dbReference>
<evidence type="ECO:0000313" key="2">
    <source>
        <dbReference type="Proteomes" id="UP001234297"/>
    </source>
</evidence>
<name>A0ACC2KRB3_PERAE</name>